<dbReference type="RefSeq" id="WP_025242856.1">
    <property type="nucleotide sequence ID" value="NZ_CP007441.1"/>
</dbReference>
<reference evidence="4 5" key="2">
    <citation type="submission" date="2014-03" db="EMBL/GenBank/DDBJ databases">
        <authorList>
            <person name="Baltrus D."/>
            <person name="Dougherty K."/>
        </authorList>
    </citation>
    <scope>NUCLEOTIDE SEQUENCE</scope>
    <source>
        <strain evidence="4 5">28a24</strain>
    </source>
</reference>
<evidence type="ECO:0000259" key="3">
    <source>
        <dbReference type="Pfam" id="PF13719"/>
    </source>
</evidence>
<dbReference type="NCBIfam" id="TIGR02098">
    <property type="entry name" value="MJ0042_CXXC"/>
    <property type="match status" value="1"/>
</dbReference>
<feature type="coiled-coil region" evidence="1">
    <location>
        <begin position="84"/>
        <end position="116"/>
    </location>
</feature>
<feature type="domain" description="Zinc finger/thioredoxin putative" evidence="3">
    <location>
        <begin position="5"/>
        <end position="40"/>
    </location>
</feature>
<dbReference type="KEGG" id="pstt:CH92_16780"/>
<dbReference type="Proteomes" id="UP000019522">
    <property type="component" value="Chromosome"/>
</dbReference>
<protein>
    <recommendedName>
        <fullName evidence="3">Zinc finger/thioredoxin putative domain-containing protein</fullName>
    </recommendedName>
</protein>
<dbReference type="InterPro" id="IPR021834">
    <property type="entry name" value="DUF3426"/>
</dbReference>
<proteinExistence type="predicted"/>
<evidence type="ECO:0000313" key="4">
    <source>
        <dbReference type="EMBL" id="AHL76655.1"/>
    </source>
</evidence>
<sequence length="426" mass="47672">MTSFVTQCPHCRTSFRVTRAQLAAARGVVRCGACVELFNAARHLQGNDTANELDADSAMVDRQQVQAHTPLARSTADESTLWIHDDLDLDSLDLDEELAKLERQELELSREFLELQPQSSEGLQPHLEDQSTADDEVWTEQLLRAETDTPAMKHRTQAEPPSIAKPSPSAVDLQFTPVSDERPALPSPLAVPRGPLSTQLDSQERVEPVLDSLIEPNEEPPRPALAKRTGAENEYEPGHSGRQEREDPLFELDDEPLQLDWEARQRPWGRWLGWGLLNLIALLALASQYVAYNFDEIARQNEYRPWLERLCPALGCELPPRVDISQIKSSNLVVRSHPDFSGALVVDAIIYNRAAFAQPFPLLEVRFADIQGQTLAQRTFKPGEYLSGELAGQREMPSQIPIHIALDILDPGTKAVNYSLSFRSPD</sequence>
<keyword evidence="1" id="KW-0175">Coiled coil</keyword>
<evidence type="ECO:0000256" key="2">
    <source>
        <dbReference type="SAM" id="MobiDB-lite"/>
    </source>
</evidence>
<evidence type="ECO:0000313" key="5">
    <source>
        <dbReference type="Proteomes" id="UP000019522"/>
    </source>
</evidence>
<name>W8R196_STUST</name>
<accession>W8R196</accession>
<gene>
    <name evidence="4" type="ORF">CH92_16780</name>
</gene>
<dbReference type="EMBL" id="CP007441">
    <property type="protein sequence ID" value="AHL76655.1"/>
    <property type="molecule type" value="Genomic_DNA"/>
</dbReference>
<dbReference type="OrthoDB" id="5294582at2"/>
<evidence type="ECO:0000256" key="1">
    <source>
        <dbReference type="SAM" id="Coils"/>
    </source>
</evidence>
<dbReference type="PATRIC" id="fig|316.77.peg.3357"/>
<organism evidence="4 5">
    <name type="scientific">Stutzerimonas stutzeri</name>
    <name type="common">Pseudomonas stutzeri</name>
    <dbReference type="NCBI Taxonomy" id="316"/>
    <lineage>
        <taxon>Bacteria</taxon>
        <taxon>Pseudomonadati</taxon>
        <taxon>Pseudomonadota</taxon>
        <taxon>Gammaproteobacteria</taxon>
        <taxon>Pseudomonadales</taxon>
        <taxon>Pseudomonadaceae</taxon>
        <taxon>Stutzerimonas</taxon>
    </lineage>
</organism>
<dbReference type="InterPro" id="IPR011723">
    <property type="entry name" value="Znf/thioredoxin_put"/>
</dbReference>
<dbReference type="Pfam" id="PF11906">
    <property type="entry name" value="DUF3426"/>
    <property type="match status" value="1"/>
</dbReference>
<feature type="region of interest" description="Disordered" evidence="2">
    <location>
        <begin position="145"/>
        <end position="250"/>
    </location>
</feature>
<dbReference type="Pfam" id="PF13719">
    <property type="entry name" value="Zn_ribbon_5"/>
    <property type="match status" value="1"/>
</dbReference>
<dbReference type="AlphaFoldDB" id="W8R196"/>
<feature type="compositionally biased region" description="Basic and acidic residues" evidence="2">
    <location>
        <begin position="236"/>
        <end position="248"/>
    </location>
</feature>
<reference evidence="5" key="1">
    <citation type="journal article" date="2014" name="Genome Announc.">
        <title>Complete Genome Sequence of the Highly Transformable Pseudomonas stutzeri Strain 28a24.</title>
        <authorList>
            <person name="Smith B.A."/>
            <person name="Dougherty K.M."/>
            <person name="Baltrus D.A."/>
        </authorList>
    </citation>
    <scope>NUCLEOTIDE SEQUENCE [LARGE SCALE GENOMIC DNA]</scope>
    <source>
        <strain evidence="5">28a24</strain>
    </source>
</reference>